<feature type="region of interest" description="Disordered" evidence="1">
    <location>
        <begin position="84"/>
        <end position="104"/>
    </location>
</feature>
<feature type="region of interest" description="Disordered" evidence="1">
    <location>
        <begin position="323"/>
        <end position="449"/>
    </location>
</feature>
<evidence type="ECO:0000256" key="1">
    <source>
        <dbReference type="SAM" id="MobiDB-lite"/>
    </source>
</evidence>
<feature type="compositionally biased region" description="Polar residues" evidence="1">
    <location>
        <begin position="324"/>
        <end position="345"/>
    </location>
</feature>
<protein>
    <submittedName>
        <fullName evidence="2">Uncharacterized protein</fullName>
    </submittedName>
</protein>
<feature type="compositionally biased region" description="Polar residues" evidence="1">
    <location>
        <begin position="367"/>
        <end position="378"/>
    </location>
</feature>
<accession>A0AAX6M932</accession>
<feature type="compositionally biased region" description="Polar residues" evidence="1">
    <location>
        <begin position="178"/>
        <end position="204"/>
    </location>
</feature>
<keyword evidence="3" id="KW-1185">Reference proteome</keyword>
<feature type="compositionally biased region" description="Polar residues" evidence="1">
    <location>
        <begin position="84"/>
        <end position="103"/>
    </location>
</feature>
<sequence>MTSYRYSNEMIRFVLERTVPVDPIPRGKKRALYHETAELFNQTFPNLENPVGYSQIKYITDHFGNSAEFGNPKGNIIYHDPAKDNTSNTNNNIPKPTQNATQGRKNKHILCPHCNGKGVLEAPEESVDSTETSPVNTATPVTPYPHPAAISMGNKLYQSSEPSESFHLTPAPGASALPTPNSHPRPSQFNQIPRQNSQRPQATPTVPPRPSIPEENRRSMETYNTPASSTPDSVRPTYKARQETATSSQARPGVANWTGAGGYNTKTAADFSFTPGTTAQGYQNLVMAQRQPLGVPQPYIPTGQNRSADVNVGMGTQAIRRQASHNQTFTPQRYQSPGRANNGGVSHQAPRLDSRPAAPTPGKTRELTPSTRSKSIQQAPVAATHRGSLKRSRPDEANATSQAGGKGYEDVQGHKPMGSEPVSKRRKTSTEESSALVNNNENLGTSAGSALATEPSWDKYLDNIVSSFFADEAGQSQNQSHGSMGDTTVDPKVIPGNEFQVDLNLPREDAGPVTSTATMQYPEAQAAESLQLPDDFDIVQDFQDFLNAYDNNLDFHLGGGEGIAGDDNVALGAESHYPDILG</sequence>
<evidence type="ECO:0000313" key="2">
    <source>
        <dbReference type="EMBL" id="KAK6949155.1"/>
    </source>
</evidence>
<feature type="compositionally biased region" description="Polar residues" evidence="1">
    <location>
        <begin position="431"/>
        <end position="448"/>
    </location>
</feature>
<gene>
    <name evidence="2" type="ORF">Daesc_009229</name>
</gene>
<dbReference type="AlphaFoldDB" id="A0AAX6M932"/>
<dbReference type="EMBL" id="JBANMG010000009">
    <property type="protein sequence ID" value="KAK6949155.1"/>
    <property type="molecule type" value="Genomic_DNA"/>
</dbReference>
<feature type="compositionally biased region" description="Polar residues" evidence="1">
    <location>
        <begin position="129"/>
        <end position="140"/>
    </location>
</feature>
<comment type="caution">
    <text evidence="2">The sequence shown here is derived from an EMBL/GenBank/DDBJ whole genome shotgun (WGS) entry which is preliminary data.</text>
</comment>
<organism evidence="2 3">
    <name type="scientific">Daldinia eschscholtzii</name>
    <dbReference type="NCBI Taxonomy" id="292717"/>
    <lineage>
        <taxon>Eukaryota</taxon>
        <taxon>Fungi</taxon>
        <taxon>Dikarya</taxon>
        <taxon>Ascomycota</taxon>
        <taxon>Pezizomycotina</taxon>
        <taxon>Sordariomycetes</taxon>
        <taxon>Xylariomycetidae</taxon>
        <taxon>Xylariales</taxon>
        <taxon>Hypoxylaceae</taxon>
        <taxon>Daldinia</taxon>
    </lineage>
</organism>
<proteinExistence type="predicted"/>
<evidence type="ECO:0000313" key="3">
    <source>
        <dbReference type="Proteomes" id="UP001369815"/>
    </source>
</evidence>
<reference evidence="2 3" key="1">
    <citation type="journal article" date="2024" name="Front Chem Biol">
        <title>Unveiling the potential of Daldinia eschscholtzii MFLUCC 19-0629 through bioactivity and bioinformatics studies for enhanced sustainable agriculture production.</title>
        <authorList>
            <person name="Brooks S."/>
            <person name="Weaver J.A."/>
            <person name="Klomchit A."/>
            <person name="Alharthi S.A."/>
            <person name="Onlamun T."/>
            <person name="Nurani R."/>
            <person name="Vong T.K."/>
            <person name="Alberti F."/>
            <person name="Greco C."/>
        </authorList>
    </citation>
    <scope>NUCLEOTIDE SEQUENCE [LARGE SCALE GENOMIC DNA]</scope>
    <source>
        <strain evidence="2">MFLUCC 19-0629</strain>
    </source>
</reference>
<dbReference type="Proteomes" id="UP001369815">
    <property type="component" value="Unassembled WGS sequence"/>
</dbReference>
<name>A0AAX6M932_9PEZI</name>
<feature type="compositionally biased region" description="Polar residues" evidence="1">
    <location>
        <begin position="221"/>
        <end position="232"/>
    </location>
</feature>
<feature type="region of interest" description="Disordered" evidence="1">
    <location>
        <begin position="121"/>
        <end position="258"/>
    </location>
</feature>